<evidence type="ECO:0000313" key="6">
    <source>
        <dbReference type="EMBL" id="QBG36617.1"/>
    </source>
</evidence>
<reference evidence="6 7" key="1">
    <citation type="submission" date="2018-12" db="EMBL/GenBank/DDBJ databases">
        <title>Complete genome of Litorilituus sediminis.</title>
        <authorList>
            <person name="Liu A."/>
            <person name="Rong J."/>
        </authorList>
    </citation>
    <scope>NUCLEOTIDE SEQUENCE [LARGE SCALE GENOMIC DNA]</scope>
    <source>
        <strain evidence="6 7">JCM 17549</strain>
    </source>
</reference>
<dbReference type="SUPFAM" id="SSF55486">
    <property type="entry name" value="Metalloproteases ('zincins'), catalytic domain"/>
    <property type="match status" value="1"/>
</dbReference>
<dbReference type="Gene3D" id="3.40.390.10">
    <property type="entry name" value="Collagenase (Catalytic Domain)"/>
    <property type="match status" value="1"/>
</dbReference>
<evidence type="ECO:0000313" key="7">
    <source>
        <dbReference type="Proteomes" id="UP000290244"/>
    </source>
</evidence>
<dbReference type="RefSeq" id="WP_130602938.1">
    <property type="nucleotide sequence ID" value="NZ_CP034759.1"/>
</dbReference>
<dbReference type="Pfam" id="PF17957">
    <property type="entry name" value="Big_7"/>
    <property type="match status" value="1"/>
</dbReference>
<dbReference type="Proteomes" id="UP000290244">
    <property type="component" value="Chromosome"/>
</dbReference>
<dbReference type="InterPro" id="IPR013783">
    <property type="entry name" value="Ig-like_fold"/>
</dbReference>
<dbReference type="InterPro" id="IPR003644">
    <property type="entry name" value="Calx_beta"/>
</dbReference>
<keyword evidence="1 4" id="KW-0732">Signal</keyword>
<keyword evidence="3" id="KW-0106">Calcium</keyword>
<dbReference type="SUPFAM" id="SSF141072">
    <property type="entry name" value="CalX-like"/>
    <property type="match status" value="2"/>
</dbReference>
<dbReference type="GO" id="GO:0007154">
    <property type="term" value="P:cell communication"/>
    <property type="evidence" value="ECO:0007669"/>
    <property type="project" value="InterPro"/>
</dbReference>
<keyword evidence="6" id="KW-0482">Metalloprotease</keyword>
<dbReference type="CDD" id="cd03143">
    <property type="entry name" value="A4_beta-galactosidase_middle_domain"/>
    <property type="match status" value="1"/>
</dbReference>
<protein>
    <submittedName>
        <fullName evidence="6">M6 family metalloprotease domain-containing protein</fullName>
    </submittedName>
</protein>
<feature type="chain" id="PRO_5021010129" evidence="4">
    <location>
        <begin position="24"/>
        <end position="990"/>
    </location>
</feature>
<dbReference type="OrthoDB" id="275270at2"/>
<dbReference type="Pfam" id="PF03160">
    <property type="entry name" value="Calx-beta"/>
    <property type="match status" value="1"/>
</dbReference>
<keyword evidence="6" id="KW-0645">Protease</keyword>
<dbReference type="Gene3D" id="2.60.40.2030">
    <property type="match status" value="2"/>
</dbReference>
<accession>A0A4P6PAK0</accession>
<dbReference type="InterPro" id="IPR038081">
    <property type="entry name" value="CalX-like_sf"/>
</dbReference>
<dbReference type="Gene3D" id="2.60.40.10">
    <property type="entry name" value="Immunoglobulins"/>
    <property type="match status" value="1"/>
</dbReference>
<feature type="domain" description="Calx-beta" evidence="5">
    <location>
        <begin position="839"/>
        <end position="938"/>
    </location>
</feature>
<evidence type="ECO:0000256" key="4">
    <source>
        <dbReference type="SAM" id="SignalP"/>
    </source>
</evidence>
<dbReference type="GO" id="GO:0006508">
    <property type="term" value="P:proteolysis"/>
    <property type="evidence" value="ECO:0007669"/>
    <property type="project" value="UniProtKB-KW"/>
</dbReference>
<sequence>MATIKKMTGLLIALSLLSMSAQALQPPTKEQLEKYKSQGILKEKISKAKAYGNHKPKAGLSQLAHQKVSKAAGYSNYAGPQITPWDNGFASHGTQKTFTLLLAFEDAPAPEHQSKEVIYNHIHGDGDPARYPNESLTNFYKRSSYGQLTITGDVLDWYTTPYPRDEVVSERDVIKEALQYHANQGVDFSQYDNDGDGDIDYFSVIWTGEVGEWASTWWGHQTSLYDPDFKLSGKTFGTYSWQWLSWDNANDDFDPQVLIHETGHALGLPDYYDYDVDVGPAVEIPVNDMMRNNLGDHNSFSKFLLGWITPKVVGSGSETISLAPSSTSEDALIIMPELTLDKGLSEYFVVQHRDRELNDTHMSSAGLLIWHVDATLKYGNFEFNNSYSDHHLIRLLSANENHYYLSEHELTTLTTPSSQSYRDRNQAVEITDITRTDDTYTLQASIVNIPQVSLEGIEYLQSINQLDSISVSVNSVETVTKVVLSLNDTVLAEDFQAPYEFDISTTSIEPGNVTIKAEAFTAIAKGSSSVTALKLPDEPSLVVVNLAYMPQLENTLHNFIKPITSFDDIPLVSPADAPAMFIVDHDYEILSDEQASRIQDYINAGGHLYYENLEWYWDRDLVNQKVSFLGVEATGQWSQSITAISGAEGSIVEGLTFQAPEEYYLFAEVKGLDGEANAKPLWTGDDGNFSNTAANQIGTAKIIATSGAFSWLPSDLTMTVMAKYLDYFGLDSSTKPMSISVGAPEITTIEEANTEVDFTISRLFDDGTDSKVNIAITSEHAIAGVDYQALTFDTISFASGELTKTVTVSLLDDFIVDGNKVLSLTISGDNLDESTQSSADITITDNEHRGLVQFKLSNVTVAENAETITVLVERIDGIDDELSFAINTTDVSAKAGQDYIAINEQVTLTQGQVEFTVTFDIIDNNVHNANKTFTLSLTGEHIADNDMMTVTIINDDAAPVTETSSSSGGGSSALITLLLLIASCLRTKPY</sequence>
<gene>
    <name evidence="6" type="ORF">EMK97_13250</name>
</gene>
<dbReference type="InterPro" id="IPR024079">
    <property type="entry name" value="MetalloPept_cat_dom_sf"/>
</dbReference>
<keyword evidence="2" id="KW-0677">Repeat</keyword>
<feature type="signal peptide" evidence="4">
    <location>
        <begin position="1"/>
        <end position="23"/>
    </location>
</feature>
<evidence type="ECO:0000259" key="5">
    <source>
        <dbReference type="SMART" id="SM00237"/>
    </source>
</evidence>
<dbReference type="GO" id="GO:0008237">
    <property type="term" value="F:metallopeptidase activity"/>
    <property type="evidence" value="ECO:0007669"/>
    <property type="project" value="UniProtKB-KW"/>
</dbReference>
<dbReference type="InterPro" id="IPR008757">
    <property type="entry name" value="Peptidase_M6-like_domain"/>
</dbReference>
<name>A0A4P6PAK0_9GAMM</name>
<keyword evidence="7" id="KW-1185">Reference proteome</keyword>
<dbReference type="PANTHER" id="PTHR41775">
    <property type="entry name" value="SECRETED PROTEIN-RELATED"/>
    <property type="match status" value="1"/>
</dbReference>
<dbReference type="NCBIfam" id="TIGR03296">
    <property type="entry name" value="M6dom_TIGR03296"/>
    <property type="match status" value="1"/>
</dbReference>
<organism evidence="6 7">
    <name type="scientific">Litorilituus sediminis</name>
    <dbReference type="NCBI Taxonomy" id="718192"/>
    <lineage>
        <taxon>Bacteria</taxon>
        <taxon>Pseudomonadati</taxon>
        <taxon>Pseudomonadota</taxon>
        <taxon>Gammaproteobacteria</taxon>
        <taxon>Alteromonadales</taxon>
        <taxon>Colwelliaceae</taxon>
        <taxon>Litorilituus</taxon>
    </lineage>
</organism>
<evidence type="ECO:0000256" key="1">
    <source>
        <dbReference type="ARBA" id="ARBA00022729"/>
    </source>
</evidence>
<evidence type="ECO:0000256" key="3">
    <source>
        <dbReference type="ARBA" id="ARBA00022837"/>
    </source>
</evidence>
<dbReference type="AlphaFoldDB" id="A0A4P6PAK0"/>
<dbReference type="KEGG" id="lsd:EMK97_13250"/>
<dbReference type="EMBL" id="CP034759">
    <property type="protein sequence ID" value="QBG36617.1"/>
    <property type="molecule type" value="Genomic_DNA"/>
</dbReference>
<dbReference type="SMART" id="SM00237">
    <property type="entry name" value="Calx_beta"/>
    <property type="match status" value="1"/>
</dbReference>
<keyword evidence="6" id="KW-0378">Hydrolase</keyword>
<proteinExistence type="predicted"/>
<dbReference type="GO" id="GO:0016020">
    <property type="term" value="C:membrane"/>
    <property type="evidence" value="ECO:0007669"/>
    <property type="project" value="InterPro"/>
</dbReference>
<evidence type="ECO:0000256" key="2">
    <source>
        <dbReference type="ARBA" id="ARBA00022737"/>
    </source>
</evidence>
<dbReference type="PANTHER" id="PTHR41775:SF1">
    <property type="entry name" value="PEPTIDASE M6-LIKE DOMAIN-CONTAINING PROTEIN"/>
    <property type="match status" value="1"/>
</dbReference>